<reference evidence="2 3" key="1">
    <citation type="submission" date="2023-07" db="EMBL/GenBank/DDBJ databases">
        <title>Sorghum-associated microbial communities from plants grown in Nebraska, USA.</title>
        <authorList>
            <person name="Schachtman D."/>
        </authorList>
    </citation>
    <scope>NUCLEOTIDE SEQUENCE [LARGE SCALE GENOMIC DNA]</scope>
    <source>
        <strain evidence="2 3">2980</strain>
    </source>
</reference>
<keyword evidence="1" id="KW-1133">Transmembrane helix</keyword>
<dbReference type="EMBL" id="JAVDUM010000012">
    <property type="protein sequence ID" value="MDR6868182.1"/>
    <property type="molecule type" value="Genomic_DNA"/>
</dbReference>
<dbReference type="RefSeq" id="WP_310021739.1">
    <property type="nucleotide sequence ID" value="NZ_JAVDUM010000012.1"/>
</dbReference>
<feature type="transmembrane region" description="Helical" evidence="1">
    <location>
        <begin position="316"/>
        <end position="335"/>
    </location>
</feature>
<feature type="transmembrane region" description="Helical" evidence="1">
    <location>
        <begin position="414"/>
        <end position="435"/>
    </location>
</feature>
<feature type="transmembrane region" description="Helical" evidence="1">
    <location>
        <begin position="472"/>
        <end position="501"/>
    </location>
</feature>
<feature type="transmembrane region" description="Helical" evidence="1">
    <location>
        <begin position="160"/>
        <end position="179"/>
    </location>
</feature>
<feature type="transmembrane region" description="Helical" evidence="1">
    <location>
        <begin position="382"/>
        <end position="408"/>
    </location>
</feature>
<keyword evidence="1" id="KW-0472">Membrane</keyword>
<feature type="transmembrane region" description="Helical" evidence="1">
    <location>
        <begin position="128"/>
        <end position="148"/>
    </location>
</feature>
<evidence type="ECO:0008006" key="4">
    <source>
        <dbReference type="Google" id="ProtNLM"/>
    </source>
</evidence>
<feature type="transmembrane region" description="Helical" evidence="1">
    <location>
        <begin position="226"/>
        <end position="246"/>
    </location>
</feature>
<feature type="transmembrane region" description="Helical" evidence="1">
    <location>
        <begin position="191"/>
        <end position="214"/>
    </location>
</feature>
<evidence type="ECO:0000313" key="3">
    <source>
        <dbReference type="Proteomes" id="UP001259347"/>
    </source>
</evidence>
<evidence type="ECO:0000256" key="1">
    <source>
        <dbReference type="SAM" id="Phobius"/>
    </source>
</evidence>
<gene>
    <name evidence="2" type="ORF">J2Y69_002793</name>
</gene>
<proteinExistence type="predicted"/>
<accession>A0ABU1SEZ4</accession>
<protein>
    <recommendedName>
        <fullName evidence="4">ABC-2 type transport system permease protein</fullName>
    </recommendedName>
</protein>
<name>A0ABU1SEZ4_9MICO</name>
<keyword evidence="3" id="KW-1185">Reference proteome</keyword>
<organism evidence="2 3">
    <name type="scientific">Microbacterium resistens</name>
    <dbReference type="NCBI Taxonomy" id="156977"/>
    <lineage>
        <taxon>Bacteria</taxon>
        <taxon>Bacillati</taxon>
        <taxon>Actinomycetota</taxon>
        <taxon>Actinomycetes</taxon>
        <taxon>Micrococcales</taxon>
        <taxon>Microbacteriaceae</taxon>
        <taxon>Microbacterium</taxon>
    </lineage>
</organism>
<feature type="transmembrane region" description="Helical" evidence="1">
    <location>
        <begin position="35"/>
        <end position="61"/>
    </location>
</feature>
<feature type="transmembrane region" description="Helical" evidence="1">
    <location>
        <begin position="73"/>
        <end position="94"/>
    </location>
</feature>
<dbReference type="Proteomes" id="UP001259347">
    <property type="component" value="Unassembled WGS sequence"/>
</dbReference>
<sequence>MTPLAGALAVARARARARAAMRLWRHRDGKGGEGLVFLLYASVVFAVVAIIPVVRLGWILLTDAPGLDVLMRDGADAVAMLVTALVWAGAALLGRVRGPAVLPPVLTHALWASALPRRVAFAGPVSRAILMSALAPLALVALIATALWSSGRATGAEAVVFGVGGLGAGLVTGVMWLFGQAYGRLAPIVSGGILLLGALSVLFPTVAPIFPWAWVGLSYAPGGSPIAAAGAVVLGIVGLLLVPFLMDRLEGPVLDAQAARWDTARVFASTLDLGSASDVYRTRPHLLRRLRVVRPIRSKAVRFLVRDALGALRTPWRTAAGGAAVLLAGAGLAAVPSSEAGWALGVALVAYLGLGPLTDGIRHAAAVSADLPLYGLSDRRLLAYHSILPLLLAVVLLGVGGAVGATAFGFHRPVAVLSGMLTGVVLAVLLVMIRAFAALKGPMPPSLLVPVPTPMGDLGAVVRAAWSLDAPLLAALSGALVVTANVPMIVAGALAVAALLWRRWARRRRG</sequence>
<keyword evidence="1" id="KW-0812">Transmembrane</keyword>
<comment type="caution">
    <text evidence="2">The sequence shown here is derived from an EMBL/GenBank/DDBJ whole genome shotgun (WGS) entry which is preliminary data.</text>
</comment>
<evidence type="ECO:0000313" key="2">
    <source>
        <dbReference type="EMBL" id="MDR6868182.1"/>
    </source>
</evidence>